<dbReference type="PANTHER" id="PTHR19957">
    <property type="entry name" value="SYNTAXIN"/>
    <property type="match status" value="1"/>
</dbReference>
<dbReference type="InterPro" id="IPR010989">
    <property type="entry name" value="SNARE"/>
</dbReference>
<gene>
    <name evidence="13" type="ORF">EX30DRAFT_394206</name>
</gene>
<evidence type="ECO:0000313" key="14">
    <source>
        <dbReference type="Proteomes" id="UP000298138"/>
    </source>
</evidence>
<dbReference type="AlphaFoldDB" id="A0A4S2N1M1"/>
<dbReference type="InterPro" id="IPR000727">
    <property type="entry name" value="T_SNARE_dom"/>
</dbReference>
<dbReference type="Gene3D" id="1.20.58.70">
    <property type="match status" value="1"/>
</dbReference>
<evidence type="ECO:0000256" key="4">
    <source>
        <dbReference type="ARBA" id="ARBA00022692"/>
    </source>
</evidence>
<dbReference type="GO" id="GO:0006886">
    <property type="term" value="P:intracellular protein transport"/>
    <property type="evidence" value="ECO:0007669"/>
    <property type="project" value="InterPro"/>
</dbReference>
<dbReference type="Proteomes" id="UP000298138">
    <property type="component" value="Unassembled WGS sequence"/>
</dbReference>
<comment type="subcellular location">
    <subcellularLocation>
        <location evidence="1">Golgi apparatus membrane</location>
        <topology evidence="1">Single-pass type IV membrane protein</topology>
    </subcellularLocation>
</comment>
<dbReference type="GO" id="GO:0005484">
    <property type="term" value="F:SNAP receptor activity"/>
    <property type="evidence" value="ECO:0007669"/>
    <property type="project" value="InterPro"/>
</dbReference>
<dbReference type="PANTHER" id="PTHR19957:SF83">
    <property type="entry name" value="SYNTAXIN-16"/>
    <property type="match status" value="1"/>
</dbReference>
<feature type="domain" description="T-SNARE coiled-coil homology" evidence="12">
    <location>
        <begin position="224"/>
        <end position="286"/>
    </location>
</feature>
<dbReference type="InterPro" id="IPR045242">
    <property type="entry name" value="Syntaxin"/>
</dbReference>
<dbReference type="GO" id="GO:0000149">
    <property type="term" value="F:SNARE binding"/>
    <property type="evidence" value="ECO:0007669"/>
    <property type="project" value="TreeGrafter"/>
</dbReference>
<keyword evidence="4 11" id="KW-0812">Transmembrane</keyword>
<accession>A0A4S2N1M1</accession>
<proteinExistence type="inferred from homology"/>
<evidence type="ECO:0000259" key="12">
    <source>
        <dbReference type="PROSITE" id="PS50192"/>
    </source>
</evidence>
<dbReference type="OrthoDB" id="10251371at2759"/>
<keyword evidence="8" id="KW-0175">Coiled coil</keyword>
<organism evidence="13 14">
    <name type="scientific">Ascodesmis nigricans</name>
    <dbReference type="NCBI Taxonomy" id="341454"/>
    <lineage>
        <taxon>Eukaryota</taxon>
        <taxon>Fungi</taxon>
        <taxon>Dikarya</taxon>
        <taxon>Ascomycota</taxon>
        <taxon>Pezizomycotina</taxon>
        <taxon>Pezizomycetes</taxon>
        <taxon>Pezizales</taxon>
        <taxon>Ascodesmidaceae</taxon>
        <taxon>Ascodesmis</taxon>
    </lineage>
</organism>
<dbReference type="STRING" id="341454.A0A4S2N1M1"/>
<evidence type="ECO:0000256" key="9">
    <source>
        <dbReference type="ARBA" id="ARBA00023136"/>
    </source>
</evidence>
<dbReference type="InParanoid" id="A0A4S2N1M1"/>
<dbReference type="GO" id="GO:0000139">
    <property type="term" value="C:Golgi membrane"/>
    <property type="evidence" value="ECO:0007669"/>
    <property type="project" value="UniProtKB-SubCell"/>
</dbReference>
<evidence type="ECO:0000256" key="7">
    <source>
        <dbReference type="ARBA" id="ARBA00023034"/>
    </source>
</evidence>
<dbReference type="Pfam" id="PF05739">
    <property type="entry name" value="SNARE"/>
    <property type="match status" value="1"/>
</dbReference>
<dbReference type="InterPro" id="IPR006012">
    <property type="entry name" value="Syntaxin/epimorphin_CS"/>
</dbReference>
<dbReference type="FunCoup" id="A0A4S2N1M1">
    <property type="interactions" value="748"/>
</dbReference>
<feature type="region of interest" description="Disordered" evidence="10">
    <location>
        <begin position="17"/>
        <end position="52"/>
    </location>
</feature>
<keyword evidence="5" id="KW-0653">Protein transport</keyword>
<dbReference type="CDD" id="cd15845">
    <property type="entry name" value="SNARE_syntaxin16"/>
    <property type="match status" value="1"/>
</dbReference>
<evidence type="ECO:0000256" key="11">
    <source>
        <dbReference type="SAM" id="Phobius"/>
    </source>
</evidence>
<sequence length="362" mass="40431">MWRDRTNLYISYRQSYAHHPPKRKTRTSAFAGDDDRRGLLSPGADRDDLSDSGDAVIEMDMLPPRWIDISDEVNEMLATIHRKSTVLDRLHSKHVLPGFDDNRSAEEGEIERLTTDITSMFHKCQDRIRAIPELAGMGQAEENMARNIQVALAAKVQEASTTFRKKQSSYLKKLRGLSGLTTPLDFRSSSPAPYGSNMADTEMTSDVTFSQTALQQSATLTSNDAAIMQREREITDIAKGILELADIFKELQTMVIDQGTMLDRIDYNIEQLNVHVKAADREMTVAQGYQKKTIKRKIIMLLLLLVVGMIILVSIKPRNHGGKAPILPPQKAPETPNLAPEVTGPAPDPVTGTIRIRRKRAG</sequence>
<keyword evidence="14" id="KW-1185">Reference proteome</keyword>
<evidence type="ECO:0000256" key="5">
    <source>
        <dbReference type="ARBA" id="ARBA00022927"/>
    </source>
</evidence>
<keyword evidence="9 11" id="KW-0472">Membrane</keyword>
<keyword evidence="3" id="KW-0813">Transport</keyword>
<keyword evidence="6 11" id="KW-1133">Transmembrane helix</keyword>
<evidence type="ECO:0000256" key="3">
    <source>
        <dbReference type="ARBA" id="ARBA00022448"/>
    </source>
</evidence>
<evidence type="ECO:0000256" key="8">
    <source>
        <dbReference type="ARBA" id="ARBA00023054"/>
    </source>
</evidence>
<evidence type="ECO:0000256" key="6">
    <source>
        <dbReference type="ARBA" id="ARBA00022989"/>
    </source>
</evidence>
<dbReference type="FunFam" id="1.20.58.70:FF:000021">
    <property type="entry name" value="SNARE complex subunit (Tlg2)"/>
    <property type="match status" value="1"/>
</dbReference>
<dbReference type="SUPFAM" id="SSF47661">
    <property type="entry name" value="t-snare proteins"/>
    <property type="match status" value="1"/>
</dbReference>
<feature type="compositionally biased region" description="Basic and acidic residues" evidence="10">
    <location>
        <begin position="33"/>
        <end position="49"/>
    </location>
</feature>
<comment type="similarity">
    <text evidence="2">Belongs to the syntaxin family.</text>
</comment>
<evidence type="ECO:0000256" key="10">
    <source>
        <dbReference type="SAM" id="MobiDB-lite"/>
    </source>
</evidence>
<feature type="region of interest" description="Disordered" evidence="10">
    <location>
        <begin position="324"/>
        <end position="362"/>
    </location>
</feature>
<evidence type="ECO:0000256" key="2">
    <source>
        <dbReference type="ARBA" id="ARBA00009063"/>
    </source>
</evidence>
<dbReference type="PROSITE" id="PS50192">
    <property type="entry name" value="T_SNARE"/>
    <property type="match status" value="1"/>
</dbReference>
<name>A0A4S2N1M1_9PEZI</name>
<evidence type="ECO:0000313" key="13">
    <source>
        <dbReference type="EMBL" id="TGZ82947.1"/>
    </source>
</evidence>
<dbReference type="PROSITE" id="PS00914">
    <property type="entry name" value="SYNTAXIN"/>
    <property type="match status" value="1"/>
</dbReference>
<keyword evidence="7" id="KW-0333">Golgi apparatus</keyword>
<evidence type="ECO:0000256" key="1">
    <source>
        <dbReference type="ARBA" id="ARBA00004409"/>
    </source>
</evidence>
<dbReference type="GO" id="GO:0048278">
    <property type="term" value="P:vesicle docking"/>
    <property type="evidence" value="ECO:0007669"/>
    <property type="project" value="TreeGrafter"/>
</dbReference>
<protein>
    <submittedName>
        <fullName evidence="13">t-SNARE</fullName>
    </submittedName>
</protein>
<dbReference type="SMART" id="SM00397">
    <property type="entry name" value="t_SNARE"/>
    <property type="match status" value="1"/>
</dbReference>
<dbReference type="GO" id="GO:0006906">
    <property type="term" value="P:vesicle fusion"/>
    <property type="evidence" value="ECO:0007669"/>
    <property type="project" value="TreeGrafter"/>
</dbReference>
<dbReference type="EMBL" id="ML220114">
    <property type="protein sequence ID" value="TGZ82947.1"/>
    <property type="molecule type" value="Genomic_DNA"/>
</dbReference>
<dbReference type="GO" id="GO:0031201">
    <property type="term" value="C:SNARE complex"/>
    <property type="evidence" value="ECO:0007669"/>
    <property type="project" value="TreeGrafter"/>
</dbReference>
<reference evidence="13 14" key="1">
    <citation type="submission" date="2019-04" db="EMBL/GenBank/DDBJ databases">
        <title>Comparative genomics and transcriptomics to analyze fruiting body development in filamentous ascomycetes.</title>
        <authorList>
            <consortium name="DOE Joint Genome Institute"/>
            <person name="Lutkenhaus R."/>
            <person name="Traeger S."/>
            <person name="Breuer J."/>
            <person name="Kuo A."/>
            <person name="Lipzen A."/>
            <person name="Pangilinan J."/>
            <person name="Dilworth D."/>
            <person name="Sandor L."/>
            <person name="Poggeler S."/>
            <person name="Barry K."/>
            <person name="Grigoriev I.V."/>
            <person name="Nowrousian M."/>
        </authorList>
    </citation>
    <scope>NUCLEOTIDE SEQUENCE [LARGE SCALE GENOMIC DNA]</scope>
    <source>
        <strain evidence="13 14">CBS 389.68</strain>
    </source>
</reference>
<feature type="transmembrane region" description="Helical" evidence="11">
    <location>
        <begin position="298"/>
        <end position="315"/>
    </location>
</feature>